<keyword evidence="1" id="KW-0732">Signal</keyword>
<evidence type="ECO:0000256" key="1">
    <source>
        <dbReference type="SAM" id="SignalP"/>
    </source>
</evidence>
<evidence type="ECO:0000313" key="3">
    <source>
        <dbReference type="Proteomes" id="UP000231179"/>
    </source>
</evidence>
<sequence length="669" mass="73141">MKKLLVLLGALSLTASASAGVVACSPKEANKNDASASKVLVAKMMSEYSKALFLSQHGTTKSKVHVSSTDIFNEVIGNFKIADMNLQDAAPTSTDKTYFKQLVAEKIDTQNLISEAKISGEAYTAGVISLKPKSNETLDTIISQVPKILTLLASPQSATQAIQLIGGDDISQLVSPDTLKQLAPSLDATNLAKLATAFSADVYAGLTYSQAIDSSIIGLANAMNLLTNNNSDKEFAYATSADIDTNIEAAVTSLAKNIHSLIKGETKIKFDINKDIPAVAEIIRFIRTLLVYLNTFSSEEITGSILSVDTVQKHKAAQFDITKNQFDVNKLFQSLSFMANNEDGVTVFKNIINILLSSKGSINAFGDHSKSKNDWGYTSILTKLTEQLAGQSKFEAAGFPVYVDSIIRIILNKGVGQTNIIAPMIFGALPKQKDKFPDFLKDLITKIDIKNGEEWQIFQNDWLDYLWENDNKVLNFTIKDMLKQPISDLTSKFSKPEVGFEKVTNSELTPLTNQSFQTIVTDIANDLSGKPAIINFDAFKDFITACQKDEVLASALNNPEKFFTTVGYDKDHQEIIKGSALEKLVNITSNSKWINSVINIFQKYIAAETEKLAAVKSDVIADLQKISVTTVETGNNIYSYSVTDGNVTSLYKIKLGLLKGKYVINSIDF</sequence>
<proteinExistence type="predicted"/>
<evidence type="ECO:0008006" key="4">
    <source>
        <dbReference type="Google" id="ProtNLM"/>
    </source>
</evidence>
<dbReference type="Proteomes" id="UP000231179">
    <property type="component" value="Chromosome"/>
</dbReference>
<gene>
    <name evidence="2" type="ORF">SCLAR_v1c07340</name>
</gene>
<dbReference type="InterPro" id="IPR054816">
    <property type="entry name" value="Lipoprotein_mollicutes-type_CS"/>
</dbReference>
<organism evidence="2 3">
    <name type="scientific">Spiroplasma clarkii</name>
    <dbReference type="NCBI Taxonomy" id="2139"/>
    <lineage>
        <taxon>Bacteria</taxon>
        <taxon>Bacillati</taxon>
        <taxon>Mycoplasmatota</taxon>
        <taxon>Mollicutes</taxon>
        <taxon>Entomoplasmatales</taxon>
        <taxon>Spiroplasmataceae</taxon>
        <taxon>Spiroplasma</taxon>
    </lineage>
</organism>
<evidence type="ECO:0000313" key="2">
    <source>
        <dbReference type="EMBL" id="ATX71051.1"/>
    </source>
</evidence>
<accession>A0A2K8KL70</accession>
<feature type="signal peptide" evidence="1">
    <location>
        <begin position="1"/>
        <end position="19"/>
    </location>
</feature>
<dbReference type="NCBIfam" id="NF038029">
    <property type="entry name" value="LP_plasma"/>
    <property type="match status" value="1"/>
</dbReference>
<protein>
    <recommendedName>
        <fullName evidence="4">MOLPALP family lipoprotein</fullName>
    </recommendedName>
</protein>
<reference evidence="2 3" key="1">
    <citation type="submission" date="2017-11" db="EMBL/GenBank/DDBJ databases">
        <title>Complete genome sequence of Spiroplasma clarkii CN-5 (DSM 19994).</title>
        <authorList>
            <person name="Tsai Y.-M."/>
            <person name="Chang A."/>
            <person name="Lo W.-S."/>
            <person name="Kuo C.-H."/>
        </authorList>
    </citation>
    <scope>NUCLEOTIDE SEQUENCE [LARGE SCALE GENOMIC DNA]</scope>
    <source>
        <strain evidence="2 3">CN-5</strain>
    </source>
</reference>
<dbReference type="PROSITE" id="PS51257">
    <property type="entry name" value="PROKAR_LIPOPROTEIN"/>
    <property type="match status" value="1"/>
</dbReference>
<feature type="chain" id="PRO_5014914147" description="MOLPALP family lipoprotein" evidence="1">
    <location>
        <begin position="20"/>
        <end position="669"/>
    </location>
</feature>
<name>A0A2K8KL70_9MOLU</name>
<dbReference type="AlphaFoldDB" id="A0A2K8KL70"/>
<keyword evidence="3" id="KW-1185">Reference proteome</keyword>
<dbReference type="RefSeq" id="WP_100254591.1">
    <property type="nucleotide sequence ID" value="NZ_CP024870.1"/>
</dbReference>
<dbReference type="EMBL" id="CP024870">
    <property type="protein sequence ID" value="ATX71051.1"/>
    <property type="molecule type" value="Genomic_DNA"/>
</dbReference>